<protein>
    <submittedName>
        <fullName evidence="2">Uncharacterized protein</fullName>
    </submittedName>
</protein>
<dbReference type="EMBL" id="LAZR01037311">
    <property type="protein sequence ID" value="KKL22540.1"/>
    <property type="molecule type" value="Genomic_DNA"/>
</dbReference>
<sequence length="24" mass="2846">SDRNKELEEPNLNWEQAFAELDTP</sequence>
<gene>
    <name evidence="2" type="ORF">LCGC14_2434380</name>
</gene>
<name>A0A0F9BL22_9ZZZZ</name>
<organism evidence="2">
    <name type="scientific">marine sediment metagenome</name>
    <dbReference type="NCBI Taxonomy" id="412755"/>
    <lineage>
        <taxon>unclassified sequences</taxon>
        <taxon>metagenomes</taxon>
        <taxon>ecological metagenomes</taxon>
    </lineage>
</organism>
<dbReference type="AlphaFoldDB" id="A0A0F9BL22"/>
<reference evidence="2" key="1">
    <citation type="journal article" date="2015" name="Nature">
        <title>Complex archaea that bridge the gap between prokaryotes and eukaryotes.</title>
        <authorList>
            <person name="Spang A."/>
            <person name="Saw J.H."/>
            <person name="Jorgensen S.L."/>
            <person name="Zaremba-Niedzwiedzka K."/>
            <person name="Martijn J."/>
            <person name="Lind A.E."/>
            <person name="van Eijk R."/>
            <person name="Schleper C."/>
            <person name="Guy L."/>
            <person name="Ettema T.J."/>
        </authorList>
    </citation>
    <scope>NUCLEOTIDE SEQUENCE</scope>
</reference>
<comment type="caution">
    <text evidence="2">The sequence shown here is derived from an EMBL/GenBank/DDBJ whole genome shotgun (WGS) entry which is preliminary data.</text>
</comment>
<proteinExistence type="predicted"/>
<accession>A0A0F9BL22</accession>
<evidence type="ECO:0000256" key="1">
    <source>
        <dbReference type="SAM" id="MobiDB-lite"/>
    </source>
</evidence>
<evidence type="ECO:0000313" key="2">
    <source>
        <dbReference type="EMBL" id="KKL22540.1"/>
    </source>
</evidence>
<feature type="non-terminal residue" evidence="2">
    <location>
        <position position="1"/>
    </location>
</feature>
<feature type="region of interest" description="Disordered" evidence="1">
    <location>
        <begin position="1"/>
        <end position="24"/>
    </location>
</feature>